<reference evidence="2" key="1">
    <citation type="journal article" date="2019" name="Int. J. Syst. Evol. Microbiol.">
        <title>The Global Catalogue of Microorganisms (GCM) 10K type strain sequencing project: providing services to taxonomists for standard genome sequencing and annotation.</title>
        <authorList>
            <consortium name="The Broad Institute Genomics Platform"/>
            <consortium name="The Broad Institute Genome Sequencing Center for Infectious Disease"/>
            <person name="Wu L."/>
            <person name="Ma J."/>
        </authorList>
    </citation>
    <scope>NUCLEOTIDE SEQUENCE [LARGE SCALE GENOMIC DNA]</scope>
    <source>
        <strain evidence="2">JCM 16902</strain>
    </source>
</reference>
<name>A0ABP6ZMK0_9ACTN</name>
<dbReference type="Proteomes" id="UP001501074">
    <property type="component" value="Unassembled WGS sequence"/>
</dbReference>
<dbReference type="EMBL" id="BAAAZO010000005">
    <property type="protein sequence ID" value="GAA3614056.1"/>
    <property type="molecule type" value="Genomic_DNA"/>
</dbReference>
<evidence type="ECO:0000313" key="1">
    <source>
        <dbReference type="EMBL" id="GAA3614056.1"/>
    </source>
</evidence>
<keyword evidence="2" id="KW-1185">Reference proteome</keyword>
<organism evidence="1 2">
    <name type="scientific">Kineosporia mesophila</name>
    <dbReference type="NCBI Taxonomy" id="566012"/>
    <lineage>
        <taxon>Bacteria</taxon>
        <taxon>Bacillati</taxon>
        <taxon>Actinomycetota</taxon>
        <taxon>Actinomycetes</taxon>
        <taxon>Kineosporiales</taxon>
        <taxon>Kineosporiaceae</taxon>
        <taxon>Kineosporia</taxon>
    </lineage>
</organism>
<evidence type="ECO:0000313" key="2">
    <source>
        <dbReference type="Proteomes" id="UP001501074"/>
    </source>
</evidence>
<accession>A0ABP6ZMK0</accession>
<proteinExistence type="predicted"/>
<protein>
    <submittedName>
        <fullName evidence="1">Uncharacterized protein</fullName>
    </submittedName>
</protein>
<gene>
    <name evidence="1" type="ORF">GCM10022223_32850</name>
</gene>
<comment type="caution">
    <text evidence="1">The sequence shown here is derived from an EMBL/GenBank/DDBJ whole genome shotgun (WGS) entry which is preliminary data.</text>
</comment>
<sequence>MPSLNQDSGVTALVDRLENDGRTAAVGLRDNQPVGVLARGKRRAVLRLTLEVGIADVRAGYVPQNKVAAVRT</sequence>